<protein>
    <recommendedName>
        <fullName evidence="5">sphingomyelin phosphodiesterase</fullName>
        <ecNumber evidence="5">3.1.4.12</ecNumber>
    </recommendedName>
</protein>
<dbReference type="InterPro" id="IPR036691">
    <property type="entry name" value="Endo/exonu/phosph_ase_sf"/>
</dbReference>
<dbReference type="Pfam" id="PF03372">
    <property type="entry name" value="Exo_endo_phos"/>
    <property type="match status" value="1"/>
</dbReference>
<dbReference type="Gene3D" id="3.60.10.10">
    <property type="entry name" value="Endonuclease/exonuclease/phosphatase"/>
    <property type="match status" value="1"/>
</dbReference>
<dbReference type="FunFam" id="3.60.10.10:FF:000159">
    <property type="entry name" value="Putative neutral sphingomyelinase"/>
    <property type="match status" value="1"/>
</dbReference>
<evidence type="ECO:0000256" key="8">
    <source>
        <dbReference type="ARBA" id="ARBA00022801"/>
    </source>
</evidence>
<evidence type="ECO:0000256" key="4">
    <source>
        <dbReference type="ARBA" id="ARBA00006335"/>
    </source>
</evidence>
<evidence type="ECO:0000256" key="9">
    <source>
        <dbReference type="ARBA" id="ARBA00022842"/>
    </source>
</evidence>
<evidence type="ECO:0000313" key="17">
    <source>
        <dbReference type="Proteomes" id="UP000483820"/>
    </source>
</evidence>
<keyword evidence="8" id="KW-0378">Hydrolase</keyword>
<proteinExistence type="inferred from homology"/>
<dbReference type="SUPFAM" id="SSF56219">
    <property type="entry name" value="DNase I-like"/>
    <property type="match status" value="1"/>
</dbReference>
<evidence type="ECO:0000256" key="6">
    <source>
        <dbReference type="ARBA" id="ARBA00022692"/>
    </source>
</evidence>
<comment type="subcellular location">
    <subcellularLocation>
        <location evidence="1">Membrane</location>
        <topology evidence="1">Multi-pass membrane protein</topology>
    </subcellularLocation>
</comment>
<evidence type="ECO:0000313" key="16">
    <source>
        <dbReference type="EMBL" id="KAF1771562.1"/>
    </source>
</evidence>
<dbReference type="GeneID" id="9805197"/>
<evidence type="ECO:0000256" key="5">
    <source>
        <dbReference type="ARBA" id="ARBA00012369"/>
    </source>
</evidence>
<comment type="pathway">
    <text evidence="2">Lipid metabolism; sphingolipid metabolism.</text>
</comment>
<dbReference type="InterPro" id="IPR005135">
    <property type="entry name" value="Endo/exonuclease/phosphatase"/>
</dbReference>
<evidence type="ECO:0000256" key="2">
    <source>
        <dbReference type="ARBA" id="ARBA00004760"/>
    </source>
</evidence>
<dbReference type="GO" id="GO:0004767">
    <property type="term" value="F:sphingomyelin phosphodiesterase activity"/>
    <property type="evidence" value="ECO:0007669"/>
    <property type="project" value="UniProtKB-EC"/>
</dbReference>
<evidence type="ECO:0000256" key="7">
    <source>
        <dbReference type="ARBA" id="ARBA00022723"/>
    </source>
</evidence>
<keyword evidence="10" id="KW-0746">Sphingolipid metabolism</keyword>
<sequence>MATLGSEPTENDSLESGKVEEVVEEPVYRRESFAALRRIEIQEFCIITTILTIWRAVDVVFDEVRVLNNVAPRQLRVVTLNAWCLPQPWPIGSTDRVHRLNKIGEYMIEELYDIVGLQELWSYHDFVKLSEQCSSVYPYFHYFHSGFTGSGVCVFSRHPIVSTLTSRYSLNGFAHHIHRGDWFGGKVVGLTEVEIDGDLRVNFYTTHLHAEYDRENDLYLPHRTSQSFELAQFVRHTSRSADVVIVTGDLNMEPCDLGFRMILSHAKLFDAWRMSHEVENDEADGGELLKHRGIAKGGTCDRPDNCYTKRALKLADESKRIDYILFKSGRCNVKLEECEITLNQIPGDEREMNYSDHVGLRARFTIDDRFRHERSVNTWEPNRPLLIEAIGIVSGGERRARTDRIFFLILAAICLILILGSLFFEVFPMGFAVLRFALTVLGVFFVWQGLIGLTLERKALKAAKQAMQQILNN</sequence>
<dbReference type="EMBL" id="WUAV01000001">
    <property type="protein sequence ID" value="KAF1771562.1"/>
    <property type="molecule type" value="Genomic_DNA"/>
</dbReference>
<evidence type="ECO:0000256" key="1">
    <source>
        <dbReference type="ARBA" id="ARBA00004141"/>
    </source>
</evidence>
<dbReference type="GO" id="GO:0016020">
    <property type="term" value="C:membrane"/>
    <property type="evidence" value="ECO:0007669"/>
    <property type="project" value="UniProtKB-SubCell"/>
</dbReference>
<dbReference type="EC" id="3.1.4.12" evidence="5"/>
<dbReference type="AlphaFoldDB" id="A0A6A5HYU6"/>
<reference evidence="16 17" key="1">
    <citation type="submission" date="2019-12" db="EMBL/GenBank/DDBJ databases">
        <title>Chromosome-level assembly of the Caenorhabditis remanei genome.</title>
        <authorList>
            <person name="Teterina A.A."/>
            <person name="Willis J.H."/>
            <person name="Phillips P.C."/>
        </authorList>
    </citation>
    <scope>NUCLEOTIDE SEQUENCE [LARGE SCALE GENOMIC DNA]</scope>
    <source>
        <strain evidence="16 17">PX506</strain>
        <tissue evidence="16">Whole organism</tissue>
    </source>
</reference>
<dbReference type="InterPro" id="IPR038772">
    <property type="entry name" value="Sph/SMPD2-like"/>
</dbReference>
<keyword evidence="11 14" id="KW-1133">Transmembrane helix</keyword>
<evidence type="ECO:0000256" key="3">
    <source>
        <dbReference type="ARBA" id="ARBA00004991"/>
    </source>
</evidence>
<dbReference type="PANTHER" id="PTHR16320:SF24">
    <property type="entry name" value="PHOSPHODIESTERASE, PUTATIVE-RELATED"/>
    <property type="match status" value="1"/>
</dbReference>
<evidence type="ECO:0000259" key="15">
    <source>
        <dbReference type="Pfam" id="PF03372"/>
    </source>
</evidence>
<dbReference type="CTD" id="9805197"/>
<keyword evidence="6 14" id="KW-0812">Transmembrane</keyword>
<keyword evidence="9" id="KW-0460">Magnesium</keyword>
<dbReference type="RefSeq" id="XP_053592669.1">
    <property type="nucleotide sequence ID" value="XM_053724024.1"/>
</dbReference>
<dbReference type="GO" id="GO:0006665">
    <property type="term" value="P:sphingolipid metabolic process"/>
    <property type="evidence" value="ECO:0007669"/>
    <property type="project" value="UniProtKB-KW"/>
</dbReference>
<evidence type="ECO:0000256" key="12">
    <source>
        <dbReference type="ARBA" id="ARBA00023098"/>
    </source>
</evidence>
<dbReference type="KEGG" id="crq:GCK72_003389"/>
<gene>
    <name evidence="16" type="ORF">GCK72_003389</name>
</gene>
<evidence type="ECO:0000256" key="13">
    <source>
        <dbReference type="ARBA" id="ARBA00023136"/>
    </source>
</evidence>
<dbReference type="GO" id="GO:0046872">
    <property type="term" value="F:metal ion binding"/>
    <property type="evidence" value="ECO:0007669"/>
    <property type="project" value="UniProtKB-KW"/>
</dbReference>
<keyword evidence="13 14" id="KW-0472">Membrane</keyword>
<comment type="pathway">
    <text evidence="3">Sphingolipid metabolism.</text>
</comment>
<comment type="similarity">
    <text evidence="4">Belongs to the neutral sphingomyelinase family.</text>
</comment>
<dbReference type="PANTHER" id="PTHR16320">
    <property type="entry name" value="SPHINGOMYELINASE FAMILY MEMBER"/>
    <property type="match status" value="1"/>
</dbReference>
<feature type="domain" description="Endonuclease/exonuclease/phosphatase" evidence="15">
    <location>
        <begin position="79"/>
        <end position="357"/>
    </location>
</feature>
<name>A0A6A5HYU6_CAERE</name>
<feature type="transmembrane region" description="Helical" evidence="14">
    <location>
        <begin position="405"/>
        <end position="424"/>
    </location>
</feature>
<evidence type="ECO:0000256" key="14">
    <source>
        <dbReference type="SAM" id="Phobius"/>
    </source>
</evidence>
<dbReference type="Proteomes" id="UP000483820">
    <property type="component" value="Chromosome I"/>
</dbReference>
<evidence type="ECO:0000256" key="11">
    <source>
        <dbReference type="ARBA" id="ARBA00022989"/>
    </source>
</evidence>
<organism evidence="16 17">
    <name type="scientific">Caenorhabditis remanei</name>
    <name type="common">Caenorhabditis vulgaris</name>
    <dbReference type="NCBI Taxonomy" id="31234"/>
    <lineage>
        <taxon>Eukaryota</taxon>
        <taxon>Metazoa</taxon>
        <taxon>Ecdysozoa</taxon>
        <taxon>Nematoda</taxon>
        <taxon>Chromadorea</taxon>
        <taxon>Rhabditida</taxon>
        <taxon>Rhabditina</taxon>
        <taxon>Rhabditomorpha</taxon>
        <taxon>Rhabditoidea</taxon>
        <taxon>Rhabditidae</taxon>
        <taxon>Peloderinae</taxon>
        <taxon>Caenorhabditis</taxon>
    </lineage>
</organism>
<accession>A0A6A5HYU6</accession>
<keyword evidence="7" id="KW-0479">Metal-binding</keyword>
<comment type="caution">
    <text evidence="16">The sequence shown here is derived from an EMBL/GenBank/DDBJ whole genome shotgun (WGS) entry which is preliminary data.</text>
</comment>
<evidence type="ECO:0000256" key="10">
    <source>
        <dbReference type="ARBA" id="ARBA00022919"/>
    </source>
</evidence>
<feature type="transmembrane region" description="Helical" evidence="14">
    <location>
        <begin position="436"/>
        <end position="455"/>
    </location>
</feature>
<keyword evidence="12" id="KW-0443">Lipid metabolism</keyword>